<protein>
    <submittedName>
        <fullName evidence="2">Uncharacterized protein</fullName>
    </submittedName>
</protein>
<evidence type="ECO:0000313" key="2">
    <source>
        <dbReference type="EMBL" id="KAG5633458.1"/>
    </source>
</evidence>
<feature type="compositionally biased region" description="Acidic residues" evidence="1">
    <location>
        <begin position="161"/>
        <end position="188"/>
    </location>
</feature>
<organism evidence="2 3">
    <name type="scientific">Sphagnurus paluster</name>
    <dbReference type="NCBI Taxonomy" id="117069"/>
    <lineage>
        <taxon>Eukaryota</taxon>
        <taxon>Fungi</taxon>
        <taxon>Dikarya</taxon>
        <taxon>Basidiomycota</taxon>
        <taxon>Agaricomycotina</taxon>
        <taxon>Agaricomycetes</taxon>
        <taxon>Agaricomycetidae</taxon>
        <taxon>Agaricales</taxon>
        <taxon>Tricholomatineae</taxon>
        <taxon>Lyophyllaceae</taxon>
        <taxon>Sphagnurus</taxon>
    </lineage>
</organism>
<evidence type="ECO:0000313" key="3">
    <source>
        <dbReference type="Proteomes" id="UP000717328"/>
    </source>
</evidence>
<dbReference type="OrthoDB" id="8023605at2759"/>
<feature type="region of interest" description="Disordered" evidence="1">
    <location>
        <begin position="160"/>
        <end position="188"/>
    </location>
</feature>
<reference evidence="2" key="1">
    <citation type="submission" date="2021-02" db="EMBL/GenBank/DDBJ databases">
        <authorList>
            <person name="Nieuwenhuis M."/>
            <person name="Van De Peppel L.J.J."/>
        </authorList>
    </citation>
    <scope>NUCLEOTIDE SEQUENCE</scope>
    <source>
        <strain evidence="2">D49</strain>
    </source>
</reference>
<reference evidence="2" key="2">
    <citation type="submission" date="2021-10" db="EMBL/GenBank/DDBJ databases">
        <title>Phylogenomics reveals ancestral predisposition of the termite-cultivated fungus Termitomyces towards a domesticated lifestyle.</title>
        <authorList>
            <person name="Auxier B."/>
            <person name="Grum-Grzhimaylo A."/>
            <person name="Cardenas M.E."/>
            <person name="Lodge J.D."/>
            <person name="Laessoe T."/>
            <person name="Pedersen O."/>
            <person name="Smith M.E."/>
            <person name="Kuyper T.W."/>
            <person name="Franco-Molano E.A."/>
            <person name="Baroni T.J."/>
            <person name="Aanen D.K."/>
        </authorList>
    </citation>
    <scope>NUCLEOTIDE SEQUENCE</scope>
    <source>
        <strain evidence="2">D49</strain>
    </source>
</reference>
<dbReference type="EMBL" id="JABCKI010007752">
    <property type="protein sequence ID" value="KAG5633458.1"/>
    <property type="molecule type" value="Genomic_DNA"/>
</dbReference>
<dbReference type="AlphaFoldDB" id="A0A9P7FL17"/>
<keyword evidence="3" id="KW-1185">Reference proteome</keyword>
<gene>
    <name evidence="2" type="ORF">H0H81_007628</name>
</gene>
<evidence type="ECO:0000256" key="1">
    <source>
        <dbReference type="SAM" id="MobiDB-lite"/>
    </source>
</evidence>
<sequence length="188" mass="21375">MPPLLLLDITEATYLQPPLDSILSMTDLIAHRAIALQKHSADLARLHSAVYTTRLKAARGFKLKHARTIHDFNFECGDLVLMRNMAIEKSLDRKMKPRYLGPLIVVSRNKGGAYIICELHRAVLHRPIAAFRLFPYFACQNIPLPTSVLDIDTKRLREMEADTTPDDEALPIDFEPEEDENPEAEEDN</sequence>
<proteinExistence type="predicted"/>
<accession>A0A9P7FL17</accession>
<comment type="caution">
    <text evidence="2">The sequence shown here is derived from an EMBL/GenBank/DDBJ whole genome shotgun (WGS) entry which is preliminary data.</text>
</comment>
<name>A0A9P7FL17_9AGAR</name>
<dbReference type="Proteomes" id="UP000717328">
    <property type="component" value="Unassembled WGS sequence"/>
</dbReference>